<dbReference type="PROSITE" id="PS51186">
    <property type="entry name" value="GNAT"/>
    <property type="match status" value="1"/>
</dbReference>
<evidence type="ECO:0000259" key="10">
    <source>
        <dbReference type="PROSITE" id="PS51186"/>
    </source>
</evidence>
<dbReference type="PANTHER" id="PTHR10925:SF5">
    <property type="entry name" value="RNA CYTIDINE ACETYLTRANSFERASE"/>
    <property type="match status" value="1"/>
</dbReference>
<dbReference type="InterPro" id="IPR032672">
    <property type="entry name" value="TmcA/NAT10/Kre33"/>
</dbReference>
<accession>A0A2P8F522</accession>
<reference evidence="11 12" key="1">
    <citation type="submission" date="2018-03" db="EMBL/GenBank/DDBJ databases">
        <title>Genomic Encyclopedia of Archaeal and Bacterial Type Strains, Phase II (KMG-II): from individual species to whole genera.</title>
        <authorList>
            <person name="Goeker M."/>
        </authorList>
    </citation>
    <scope>NUCLEOTIDE SEQUENCE [LARGE SCALE GENOMIC DNA]</scope>
    <source>
        <strain evidence="11 12">DSM 17586</strain>
    </source>
</reference>
<dbReference type="GO" id="GO:0005524">
    <property type="term" value="F:ATP binding"/>
    <property type="evidence" value="ECO:0007669"/>
    <property type="project" value="UniProtKB-UniRule"/>
</dbReference>
<dbReference type="GO" id="GO:0002101">
    <property type="term" value="P:tRNA wobble cytosine modification"/>
    <property type="evidence" value="ECO:0007669"/>
    <property type="project" value="UniProtKB-UniRule"/>
</dbReference>
<dbReference type="InterPro" id="IPR007807">
    <property type="entry name" value="TcmA/NAT10_helicase"/>
</dbReference>
<keyword evidence="5 9" id="KW-0547">Nucleotide-binding</keyword>
<dbReference type="Pfam" id="PF08351">
    <property type="entry name" value="TmcA_N"/>
    <property type="match status" value="1"/>
</dbReference>
<comment type="caution">
    <text evidence="11">The sequence shown here is derived from an EMBL/GenBank/DDBJ whole genome shotgun (WGS) entry which is preliminary data.</text>
</comment>
<dbReference type="InterPro" id="IPR000182">
    <property type="entry name" value="GNAT_dom"/>
</dbReference>
<evidence type="ECO:0000256" key="3">
    <source>
        <dbReference type="ARBA" id="ARBA00022679"/>
    </source>
</evidence>
<keyword evidence="7 9" id="KW-0694">RNA-binding</keyword>
<evidence type="ECO:0000256" key="8">
    <source>
        <dbReference type="ARBA" id="ARBA00023315"/>
    </source>
</evidence>
<dbReference type="OrthoDB" id="5578851at2"/>
<evidence type="ECO:0000256" key="7">
    <source>
        <dbReference type="ARBA" id="ARBA00022884"/>
    </source>
</evidence>
<comment type="subcellular location">
    <subcellularLocation>
        <location evidence="9">Cytoplasm</location>
    </subcellularLocation>
</comment>
<gene>
    <name evidence="9" type="primary">tmcA</name>
    <name evidence="11" type="ORF">CLV44_101201</name>
</gene>
<dbReference type="SUPFAM" id="SSF52540">
    <property type="entry name" value="P-loop containing nucleoside triphosphate hydrolases"/>
    <property type="match status" value="1"/>
</dbReference>
<comment type="catalytic activity">
    <reaction evidence="9">
        <text>cytidine(34) in elongator tRNA(Met) + acetyl-CoA + ATP + H2O = N(4)-acetylcytidine(34) in elongator tRNA(Met) + ADP + phosphate + CoA + H(+)</text>
        <dbReference type="Rhea" id="RHEA:43788"/>
        <dbReference type="Rhea" id="RHEA-COMP:10693"/>
        <dbReference type="Rhea" id="RHEA-COMP:10694"/>
        <dbReference type="ChEBI" id="CHEBI:15377"/>
        <dbReference type="ChEBI" id="CHEBI:15378"/>
        <dbReference type="ChEBI" id="CHEBI:30616"/>
        <dbReference type="ChEBI" id="CHEBI:43474"/>
        <dbReference type="ChEBI" id="CHEBI:57287"/>
        <dbReference type="ChEBI" id="CHEBI:57288"/>
        <dbReference type="ChEBI" id="CHEBI:74900"/>
        <dbReference type="ChEBI" id="CHEBI:82748"/>
        <dbReference type="ChEBI" id="CHEBI:456216"/>
        <dbReference type="EC" id="2.3.1.193"/>
    </reaction>
</comment>
<dbReference type="AlphaFoldDB" id="A0A2P8F522"/>
<evidence type="ECO:0000313" key="11">
    <source>
        <dbReference type="EMBL" id="PSL16801.1"/>
    </source>
</evidence>
<dbReference type="GO" id="GO:1904812">
    <property type="term" value="P:rRNA acetylation involved in maturation of SSU-rRNA"/>
    <property type="evidence" value="ECO:0007669"/>
    <property type="project" value="TreeGrafter"/>
</dbReference>
<evidence type="ECO:0000256" key="2">
    <source>
        <dbReference type="ARBA" id="ARBA00022555"/>
    </source>
</evidence>
<dbReference type="GO" id="GO:1990883">
    <property type="term" value="F:18S rRNA cytidine N-acetyltransferase activity"/>
    <property type="evidence" value="ECO:0007669"/>
    <property type="project" value="TreeGrafter"/>
</dbReference>
<dbReference type="EC" id="2.3.1.193" evidence="9"/>
<keyword evidence="6 9" id="KW-0067">ATP-binding</keyword>
<dbReference type="Pfam" id="PF13718">
    <property type="entry name" value="GNAT_acetyltr_2"/>
    <property type="match status" value="2"/>
</dbReference>
<dbReference type="InterPro" id="IPR024914">
    <property type="entry name" value="tRNA_acetyltr_TmcA"/>
</dbReference>
<keyword evidence="1 9" id="KW-0963">Cytoplasm</keyword>
<evidence type="ECO:0000313" key="12">
    <source>
        <dbReference type="Proteomes" id="UP000242133"/>
    </source>
</evidence>
<keyword evidence="12" id="KW-1185">Reference proteome</keyword>
<protein>
    <recommendedName>
        <fullName evidence="9">tRNA(Met) cytidine acetyltransferase TmcA</fullName>
        <ecNumber evidence="9">2.3.1.193</ecNumber>
    </recommendedName>
</protein>
<dbReference type="EMBL" id="PYGI01000001">
    <property type="protein sequence ID" value="PSL16801.1"/>
    <property type="molecule type" value="Genomic_DNA"/>
</dbReference>
<dbReference type="GO" id="GO:0051392">
    <property type="term" value="F:tRNA cytidine N4-acetyltransferase activity"/>
    <property type="evidence" value="ECO:0007669"/>
    <property type="project" value="UniProtKB-UniRule"/>
</dbReference>
<dbReference type="HAMAP" id="MF_01886">
    <property type="entry name" value="tRNA_acetyltr_TmcA"/>
    <property type="match status" value="1"/>
</dbReference>
<dbReference type="Gene3D" id="3.40.50.11040">
    <property type="match status" value="1"/>
</dbReference>
<evidence type="ECO:0000256" key="1">
    <source>
        <dbReference type="ARBA" id="ARBA00022490"/>
    </source>
</evidence>
<comment type="similarity">
    <text evidence="9">Belongs to the TmcA family.</text>
</comment>
<evidence type="ECO:0000256" key="9">
    <source>
        <dbReference type="HAMAP-Rule" id="MF_01886"/>
    </source>
</evidence>
<dbReference type="Gene3D" id="1.20.120.890">
    <property type="entry name" value="tRNA(Met) cytidine acetyltransferase, tail domain"/>
    <property type="match status" value="1"/>
</dbReference>
<dbReference type="Gene3D" id="3.40.630.30">
    <property type="match status" value="1"/>
</dbReference>
<comment type="function">
    <text evidence="9">Catalyzes the formation of N(4)-acetylcytidine (ac(4)C) at the wobble position of tRNA(Met), by using acetyl-CoA as an acetyl donor and ATP (or GTP).</text>
</comment>
<organism evidence="11 12">
    <name type="scientific">Marinobacterium halophilum</name>
    <dbReference type="NCBI Taxonomy" id="267374"/>
    <lineage>
        <taxon>Bacteria</taxon>
        <taxon>Pseudomonadati</taxon>
        <taxon>Pseudomonadota</taxon>
        <taxon>Gammaproteobacteria</taxon>
        <taxon>Oceanospirillales</taxon>
        <taxon>Oceanospirillaceae</taxon>
        <taxon>Marinobacterium</taxon>
    </lineage>
</organism>
<dbReference type="Gene3D" id="3.40.50.300">
    <property type="entry name" value="P-loop containing nucleotide triphosphate hydrolases"/>
    <property type="match status" value="1"/>
</dbReference>
<keyword evidence="4 9" id="KW-0819">tRNA processing</keyword>
<keyword evidence="3 9" id="KW-0808">Transferase</keyword>
<dbReference type="InterPro" id="IPR027417">
    <property type="entry name" value="P-loop_NTPase"/>
</dbReference>
<feature type="binding site" evidence="9">
    <location>
        <position position="343"/>
    </location>
    <ligand>
        <name>ATP</name>
        <dbReference type="ChEBI" id="CHEBI:30616"/>
    </ligand>
</feature>
<evidence type="ECO:0000256" key="6">
    <source>
        <dbReference type="ARBA" id="ARBA00022840"/>
    </source>
</evidence>
<dbReference type="InterPro" id="IPR013562">
    <property type="entry name" value="TmcA/NAT10_N"/>
</dbReference>
<dbReference type="InterPro" id="IPR038321">
    <property type="entry name" value="TmcA_C_sf"/>
</dbReference>
<feature type="domain" description="N-acetyltransferase" evidence="10">
    <location>
        <begin position="419"/>
        <end position="561"/>
    </location>
</feature>
<keyword evidence="2 9" id="KW-0820">tRNA-binding</keyword>
<dbReference type="GO" id="GO:0051391">
    <property type="term" value="P:tRNA acetylation"/>
    <property type="evidence" value="ECO:0007669"/>
    <property type="project" value="UniProtKB-UniRule"/>
</dbReference>
<name>A0A2P8F522_9GAMM</name>
<dbReference type="SUPFAM" id="SSF55729">
    <property type="entry name" value="Acyl-CoA N-acyltransferases (Nat)"/>
    <property type="match status" value="1"/>
</dbReference>
<feature type="binding site" evidence="9">
    <location>
        <begin position="486"/>
        <end position="488"/>
    </location>
    <ligand>
        <name>acetyl-CoA</name>
        <dbReference type="ChEBI" id="CHEBI:57288"/>
    </ligand>
</feature>
<dbReference type="GO" id="GO:0000049">
    <property type="term" value="F:tRNA binding"/>
    <property type="evidence" value="ECO:0007669"/>
    <property type="project" value="UniProtKB-UniRule"/>
</dbReference>
<evidence type="ECO:0000256" key="5">
    <source>
        <dbReference type="ARBA" id="ARBA00022741"/>
    </source>
</evidence>
<dbReference type="RefSeq" id="WP_106590237.1">
    <property type="nucleotide sequence ID" value="NZ_PYGI01000001.1"/>
</dbReference>
<sequence length="696" mass="76711">MTSIDSALTAFRRRLSASRQRVLIWVCGELEWCRAQLAGPLAECVQGRGVLLSDQSVAGLQPNSARQAAERLGQTLDFAIVDAFSGFNPNAFGQLCGAVEGGGCLILMTPEPQQWMQFADPEYASLCVEPYRPEQLEGHYLTHLVQMLRHSEQRVLWAQGCDPVFPATLPPVSMSAAIPYPCRSSDQADAVAHILRVAGHRHQPLVLSADRGRGKSAALGIAAAQLLGEGKRVAVTAISRQAIAALLERVAELAPEVDGQLVYYRPDELLQAQIEADVLLVDEAAAIPTPVLTRLLLRYSRVVFATTLHGYEGNGQGFALRFLRLLRKRFPKCQEYRLTIPIRWAGPDPLEQLSNRMLLLDVDVAMPVGDTSPAEIERVPASVLATDTALLRSVFGLLVLAHYRTTPGDLRILLDSPNVMIYVMRRAGVPVACALIAREGPLAKALADAVWEGRRRPRGHLLPQTLIAQEGWSEVAPWRAWRVVRIAVHPDLQQQGLGQQLLRQIEQDACAECVDYLGASFAASEDLLRFWQGSGFVPLRLGEQRDPVAGTHALLVLKPLSAAVVAWLPEARNWYRQSVLQRLPVALQDLEAERLPALLHGTVAAVELSAPWRERVRGFTRAQRTLESSLLPLTTLLQASVHHWDRLSLAPADQRLLCGRILRQQPVAAITEPAGRRAQLERLRHLCDILLSCVTD</sequence>
<dbReference type="GO" id="GO:0005737">
    <property type="term" value="C:cytoplasm"/>
    <property type="evidence" value="ECO:0007669"/>
    <property type="project" value="UniProtKB-SubCell"/>
</dbReference>
<proteinExistence type="inferred from homology"/>
<dbReference type="Pfam" id="PF05127">
    <property type="entry name" value="NAT10_TcmA_helicase"/>
    <property type="match status" value="1"/>
</dbReference>
<dbReference type="PANTHER" id="PTHR10925">
    <property type="entry name" value="N-ACETYLTRANSFERASE 10"/>
    <property type="match status" value="1"/>
</dbReference>
<evidence type="ECO:0000256" key="4">
    <source>
        <dbReference type="ARBA" id="ARBA00022694"/>
    </source>
</evidence>
<comment type="caution">
    <text evidence="9">Lacks conserved residue(s) required for the propagation of feature annotation.</text>
</comment>
<dbReference type="Proteomes" id="UP000242133">
    <property type="component" value="Unassembled WGS sequence"/>
</dbReference>
<feature type="binding site" evidence="9">
    <location>
        <position position="187"/>
    </location>
    <ligand>
        <name>ATP</name>
        <dbReference type="ChEBI" id="CHEBI:30616"/>
    </ligand>
</feature>
<keyword evidence="8 9" id="KW-0012">Acyltransferase</keyword>
<dbReference type="InterPro" id="IPR016181">
    <property type="entry name" value="Acyl_CoA_acyltransferase"/>
</dbReference>